<dbReference type="NCBIfam" id="NF002881">
    <property type="entry name" value="PRK03343.1"/>
    <property type="match status" value="1"/>
</dbReference>
<dbReference type="Gene3D" id="3.20.20.70">
    <property type="entry name" value="Aldolase class I"/>
    <property type="match status" value="1"/>
</dbReference>
<evidence type="ECO:0000256" key="4">
    <source>
        <dbReference type="ARBA" id="ARBA00008426"/>
    </source>
</evidence>
<keyword evidence="7" id="KW-0570">Pentose shunt</keyword>
<keyword evidence="6" id="KW-0808">Transferase</keyword>
<dbReference type="SUPFAM" id="SSF51569">
    <property type="entry name" value="Aldolase"/>
    <property type="match status" value="1"/>
</dbReference>
<dbReference type="GO" id="GO:0005975">
    <property type="term" value="P:carbohydrate metabolic process"/>
    <property type="evidence" value="ECO:0007669"/>
    <property type="project" value="InterPro"/>
</dbReference>
<evidence type="ECO:0000256" key="1">
    <source>
        <dbReference type="ARBA" id="ARBA00003518"/>
    </source>
</evidence>
<name>A0A382EQ78_9ZZZZ</name>
<dbReference type="CDD" id="cd00955">
    <property type="entry name" value="Transaldolase_like"/>
    <property type="match status" value="1"/>
</dbReference>
<evidence type="ECO:0000256" key="2">
    <source>
        <dbReference type="ARBA" id="ARBA00004496"/>
    </source>
</evidence>
<accession>A0A382EQ78</accession>
<keyword evidence="8" id="KW-0704">Schiff base</keyword>
<evidence type="ECO:0000313" key="10">
    <source>
        <dbReference type="EMBL" id="SVB52472.1"/>
    </source>
</evidence>
<dbReference type="GO" id="GO:0006098">
    <property type="term" value="P:pentose-phosphate shunt"/>
    <property type="evidence" value="ECO:0007669"/>
    <property type="project" value="UniProtKB-UniPathway"/>
</dbReference>
<dbReference type="AlphaFoldDB" id="A0A382EQ78"/>
<comment type="subcellular location">
    <subcellularLocation>
        <location evidence="2">Cytoplasm</location>
    </subcellularLocation>
</comment>
<dbReference type="InterPro" id="IPR004732">
    <property type="entry name" value="Transaldolase_2"/>
</dbReference>
<sequence>MTRLLELFSAENQSPWLDNLRRSWIVSGELENWINNGVRGITSNPTIFQKAMTDTTDYDSQLTELIASGKSVEESYWELVVDDINGALDILRPLYDESDGLDGFVSLEVDPSLAHDTPETIIAARHLHSLIDRPNLYVKIPATSAGIPAIQQLISDGKSINVTLIFSLDRYEEVIEAYLSGLESCEGDLSNISSVASFFISRTDTEVDKRLQTIGSDNALALQGKAAIAQGRAAYQIFKSSFSGPRWNSLQERGARPQRPLWASTSTKNPEFPDTLYVDELIGSETVNTIPDSTLEAFIDHGKVARTIDSDDHDSSLLEKIEKEGVDLLEVAQLLEEQGVASFIESFNDLLGTLGQKVVHLKN</sequence>
<comment type="pathway">
    <text evidence="3">Carbohydrate degradation; pentose phosphate pathway.</text>
</comment>
<dbReference type="InterPro" id="IPR013785">
    <property type="entry name" value="Aldolase_TIM"/>
</dbReference>
<evidence type="ECO:0000256" key="3">
    <source>
        <dbReference type="ARBA" id="ARBA00004959"/>
    </source>
</evidence>
<evidence type="ECO:0000256" key="5">
    <source>
        <dbReference type="ARBA" id="ARBA00022490"/>
    </source>
</evidence>
<dbReference type="Pfam" id="PF00923">
    <property type="entry name" value="TAL_FSA"/>
    <property type="match status" value="1"/>
</dbReference>
<evidence type="ECO:0000256" key="6">
    <source>
        <dbReference type="ARBA" id="ARBA00022679"/>
    </source>
</evidence>
<dbReference type="PANTHER" id="PTHR10683:SF31">
    <property type="entry name" value="TRANSALDOLASE"/>
    <property type="match status" value="1"/>
</dbReference>
<dbReference type="HAMAP" id="MF_00493">
    <property type="entry name" value="Transaldolase_2"/>
    <property type="match status" value="1"/>
</dbReference>
<organism evidence="10">
    <name type="scientific">marine metagenome</name>
    <dbReference type="NCBI Taxonomy" id="408172"/>
    <lineage>
        <taxon>unclassified sequences</taxon>
        <taxon>metagenomes</taxon>
        <taxon>ecological metagenomes</taxon>
    </lineage>
</organism>
<evidence type="ECO:0000256" key="8">
    <source>
        <dbReference type="ARBA" id="ARBA00023270"/>
    </source>
</evidence>
<dbReference type="PROSITE" id="PS01054">
    <property type="entry name" value="TRANSALDOLASE_1"/>
    <property type="match status" value="1"/>
</dbReference>
<reference evidence="10" key="1">
    <citation type="submission" date="2018-05" db="EMBL/GenBank/DDBJ databases">
        <authorList>
            <person name="Lanie J.A."/>
            <person name="Ng W.-L."/>
            <person name="Kazmierczak K.M."/>
            <person name="Andrzejewski T.M."/>
            <person name="Davidsen T.M."/>
            <person name="Wayne K.J."/>
            <person name="Tettelin H."/>
            <person name="Glass J.I."/>
            <person name="Rusch D."/>
            <person name="Podicherti R."/>
            <person name="Tsui H.-C.T."/>
            <person name="Winkler M.E."/>
        </authorList>
    </citation>
    <scope>NUCLEOTIDE SEQUENCE</scope>
</reference>
<comment type="catalytic activity">
    <reaction evidence="9">
        <text>D-sedoheptulose 7-phosphate + D-glyceraldehyde 3-phosphate = D-erythrose 4-phosphate + beta-D-fructose 6-phosphate</text>
        <dbReference type="Rhea" id="RHEA:17053"/>
        <dbReference type="ChEBI" id="CHEBI:16897"/>
        <dbReference type="ChEBI" id="CHEBI:57483"/>
        <dbReference type="ChEBI" id="CHEBI:57634"/>
        <dbReference type="ChEBI" id="CHEBI:59776"/>
        <dbReference type="EC" id="2.2.1.2"/>
    </reaction>
</comment>
<dbReference type="InterPro" id="IPR018225">
    <property type="entry name" value="Transaldolase_AS"/>
</dbReference>
<evidence type="ECO:0008006" key="11">
    <source>
        <dbReference type="Google" id="ProtNLM"/>
    </source>
</evidence>
<dbReference type="GO" id="GO:0004801">
    <property type="term" value="F:transaldolase activity"/>
    <property type="evidence" value="ECO:0007669"/>
    <property type="project" value="UniProtKB-EC"/>
</dbReference>
<gene>
    <name evidence="10" type="ORF">METZ01_LOCUS205326</name>
</gene>
<dbReference type="PIRSF" id="PIRSF036915">
    <property type="entry name" value="Trnald_Bac_Plnt"/>
    <property type="match status" value="1"/>
</dbReference>
<dbReference type="InterPro" id="IPR001585">
    <property type="entry name" value="TAL/FSA"/>
</dbReference>
<dbReference type="PANTHER" id="PTHR10683">
    <property type="entry name" value="TRANSALDOLASE"/>
    <property type="match status" value="1"/>
</dbReference>
<evidence type="ECO:0000256" key="7">
    <source>
        <dbReference type="ARBA" id="ARBA00023126"/>
    </source>
</evidence>
<dbReference type="PROSITE" id="PS00958">
    <property type="entry name" value="TRANSALDOLASE_2"/>
    <property type="match status" value="1"/>
</dbReference>
<keyword evidence="5" id="KW-0963">Cytoplasm</keyword>
<dbReference type="EMBL" id="UINC01045564">
    <property type="protein sequence ID" value="SVB52472.1"/>
    <property type="molecule type" value="Genomic_DNA"/>
</dbReference>
<protein>
    <recommendedName>
        <fullName evidence="11">Transaldolase</fullName>
    </recommendedName>
</protein>
<evidence type="ECO:0000256" key="9">
    <source>
        <dbReference type="ARBA" id="ARBA00048810"/>
    </source>
</evidence>
<proteinExistence type="inferred from homology"/>
<comment type="similarity">
    <text evidence="4">Belongs to the transaldolase family. Type 2 subfamily.</text>
</comment>
<dbReference type="GO" id="GO:0005737">
    <property type="term" value="C:cytoplasm"/>
    <property type="evidence" value="ECO:0007669"/>
    <property type="project" value="UniProtKB-SubCell"/>
</dbReference>
<comment type="function">
    <text evidence="1">Transaldolase is important for the balance of metabolites in the pentose-phosphate pathway.</text>
</comment>
<dbReference type="UniPathway" id="UPA00115"/>
<dbReference type="NCBIfam" id="TIGR00876">
    <property type="entry name" value="tal_mycobact"/>
    <property type="match status" value="1"/>
</dbReference>